<organism evidence="2 3">
    <name type="scientific">Tanacetum coccineum</name>
    <dbReference type="NCBI Taxonomy" id="301880"/>
    <lineage>
        <taxon>Eukaryota</taxon>
        <taxon>Viridiplantae</taxon>
        <taxon>Streptophyta</taxon>
        <taxon>Embryophyta</taxon>
        <taxon>Tracheophyta</taxon>
        <taxon>Spermatophyta</taxon>
        <taxon>Magnoliopsida</taxon>
        <taxon>eudicotyledons</taxon>
        <taxon>Gunneridae</taxon>
        <taxon>Pentapetalae</taxon>
        <taxon>asterids</taxon>
        <taxon>campanulids</taxon>
        <taxon>Asterales</taxon>
        <taxon>Asteraceae</taxon>
        <taxon>Asteroideae</taxon>
        <taxon>Anthemideae</taxon>
        <taxon>Anthemidinae</taxon>
        <taxon>Tanacetum</taxon>
    </lineage>
</organism>
<feature type="compositionally biased region" description="Low complexity" evidence="1">
    <location>
        <begin position="1116"/>
        <end position="1151"/>
    </location>
</feature>
<evidence type="ECO:0000313" key="3">
    <source>
        <dbReference type="Proteomes" id="UP001151760"/>
    </source>
</evidence>
<comment type="caution">
    <text evidence="2">The sequence shown here is derived from an EMBL/GenBank/DDBJ whole genome shotgun (WGS) entry which is preliminary data.</text>
</comment>
<reference evidence="2" key="2">
    <citation type="submission" date="2022-01" db="EMBL/GenBank/DDBJ databases">
        <authorList>
            <person name="Yamashiro T."/>
            <person name="Shiraishi A."/>
            <person name="Satake H."/>
            <person name="Nakayama K."/>
        </authorList>
    </citation>
    <scope>NUCLEOTIDE SEQUENCE</scope>
</reference>
<keyword evidence="3" id="KW-1185">Reference proteome</keyword>
<evidence type="ECO:0000256" key="1">
    <source>
        <dbReference type="SAM" id="MobiDB-lite"/>
    </source>
</evidence>
<feature type="compositionally biased region" description="Basic residues" evidence="1">
    <location>
        <begin position="419"/>
        <end position="430"/>
    </location>
</feature>
<feature type="region of interest" description="Disordered" evidence="1">
    <location>
        <begin position="1004"/>
        <end position="1026"/>
    </location>
</feature>
<feature type="region of interest" description="Disordered" evidence="1">
    <location>
        <begin position="1"/>
        <end position="20"/>
    </location>
</feature>
<name>A0ABQ4WI39_9ASTR</name>
<proteinExistence type="predicted"/>
<feature type="region of interest" description="Disordered" evidence="1">
    <location>
        <begin position="1108"/>
        <end position="1159"/>
    </location>
</feature>
<protein>
    <recommendedName>
        <fullName evidence="4">Retrovirus-related Pol polyprotein from transposon TNT 1-94</fullName>
    </recommendedName>
</protein>
<feature type="region of interest" description="Disordered" evidence="1">
    <location>
        <begin position="805"/>
        <end position="890"/>
    </location>
</feature>
<reference evidence="2" key="1">
    <citation type="journal article" date="2022" name="Int. J. Mol. Sci.">
        <title>Draft Genome of Tanacetum Coccineum: Genomic Comparison of Closely Related Tanacetum-Family Plants.</title>
        <authorList>
            <person name="Yamashiro T."/>
            <person name="Shiraishi A."/>
            <person name="Nakayama K."/>
            <person name="Satake H."/>
        </authorList>
    </citation>
    <scope>NUCLEOTIDE SEQUENCE</scope>
</reference>
<feature type="compositionally biased region" description="Low complexity" evidence="1">
    <location>
        <begin position="814"/>
        <end position="830"/>
    </location>
</feature>
<dbReference type="CDD" id="cd09272">
    <property type="entry name" value="RNase_HI_RT_Ty1"/>
    <property type="match status" value="1"/>
</dbReference>
<evidence type="ECO:0000313" key="2">
    <source>
        <dbReference type="EMBL" id="GJS52477.1"/>
    </source>
</evidence>
<feature type="region of interest" description="Disordered" evidence="1">
    <location>
        <begin position="417"/>
        <end position="441"/>
    </location>
</feature>
<dbReference type="EMBL" id="BQNB010008658">
    <property type="protein sequence ID" value="GJS52477.1"/>
    <property type="molecule type" value="Genomic_DNA"/>
</dbReference>
<accession>A0ABQ4WI39</accession>
<gene>
    <name evidence="2" type="ORF">Tco_0625839</name>
</gene>
<dbReference type="PANTHER" id="PTHR11439">
    <property type="entry name" value="GAG-POL-RELATED RETROTRANSPOSON"/>
    <property type="match status" value="1"/>
</dbReference>
<dbReference type="Proteomes" id="UP001151760">
    <property type="component" value="Unassembled WGS sequence"/>
</dbReference>
<dbReference type="PANTHER" id="PTHR11439:SF495">
    <property type="entry name" value="REVERSE TRANSCRIPTASE, RNA-DEPENDENT DNA POLYMERASE-RELATED"/>
    <property type="match status" value="1"/>
</dbReference>
<sequence>MTTTNMFQANHEDAYDSDVDEGPNAIAAFMKKHKDLRAETEIDDKYDPDHQYLLGHRAQNVPTRQEQALVIQRNKRNAELVQENDLLKSTLSGKEKSIAFLQSEKEKILSEKKKDLADSFLRNPQSHATADLPRPPWSPFSQSCYIAKRAQPVLYDADTLLHPAHHPVRIWDRLRCLGTPSGSTKGSCDQQALDTDRIQLKDTITSLRIQLDGLKVENGFIKEGKMKLSKANYSLTSKGRPIADSIADRLTRPTAYKFKTDCSIIPVWGIRMMHMPGLHCAQLVKWISINVAYMDSLDDFAKKYKYTGIYDSSTVYDEVNKYLNSMKKFHNDGIGERVMNQVKANNRKEQKIGGFDSEMEHHNVINIMRLLQDDDMEEIQVANMVGLQTVRELEDEFVKKFCMTILKLQEIVNDYDQNKKKKKKKKKKKQQQPIRSLSKKESKHVTWSKGLWYLKDSDTTLTAYVDADHAGCQDTCRSTSGSVQFLGNKLVSWSSKKQKSTAISTIEAKYIVMAGCCAQILWMRSQLSDYGFAFSKIPLYCNNRSAIALYCNNIQHSRSKHIDIRHHFIREQVENGVVELYFVSMDYQLLDIFTKDLPRERFKFILSRPDTMVDMSNPASDIPAEQALAIAPPTRTDDQILPLLKWVPIGMRPSQHLLRFLQSIFSSSGKPCFIIQLLGHTADLGIICSIHTNLPHRQAERNEVYMWKKKVTPLLIPCIRFTKLIINHLITKHYLHLRTSSPLHYSYEDHALGILRTTIKEGGEIFKMPIPDALLTNAIKRAPYYGGYQTHVAEYQKYLKEERNKAEGKVVPESSKATKVTKTKATTVIKSSDDTAPKPTSTQPPKPTLAPTESPKIIQSKKRKQVKETSNAPPATKQLKPGKVTKKSMSKSTLKLVDEFVDEGVPAKEPEYHDEEADLQRALKLRLKELECTQGAARPVVIRETKSKKLQPLLEVQGKGKEKVIDEQAARDLFTLLTPKRKSSTDQFIFQRCTSLTTELSRDAESPLLDAESDRVDSEMESDEPVISVTKETDTEMEITEEQIHEEFTSTMYPNVQDTLKLPVEEHSSDADKEKIHAEAEVESMVTVTIQKDTSSVLPMQFKVVDVTRPRPDSLPPSTTLVATPTTTPTTATTIPTTTTETTTAITTTTTLPPPPPQP</sequence>
<evidence type="ECO:0008006" key="4">
    <source>
        <dbReference type="Google" id="ProtNLM"/>
    </source>
</evidence>